<accession>A0ABV7INZ7</accession>
<protein>
    <submittedName>
        <fullName evidence="4">RcnB family protein</fullName>
    </submittedName>
</protein>
<feature type="chain" id="PRO_5046279846" evidence="3">
    <location>
        <begin position="27"/>
        <end position="162"/>
    </location>
</feature>
<keyword evidence="2" id="KW-0472">Membrane</keyword>
<dbReference type="Gene3D" id="3.10.450.160">
    <property type="entry name" value="inner membrane protein cigr"/>
    <property type="match status" value="1"/>
</dbReference>
<keyword evidence="5" id="KW-1185">Reference proteome</keyword>
<keyword evidence="2" id="KW-0812">Transmembrane</keyword>
<evidence type="ECO:0000256" key="2">
    <source>
        <dbReference type="SAM" id="Phobius"/>
    </source>
</evidence>
<feature type="compositionally biased region" description="Basic and acidic residues" evidence="1">
    <location>
        <begin position="32"/>
        <end position="70"/>
    </location>
</feature>
<dbReference type="Pfam" id="PF11776">
    <property type="entry name" value="RcnB"/>
    <property type="match status" value="1"/>
</dbReference>
<evidence type="ECO:0000256" key="3">
    <source>
        <dbReference type="SAM" id="SignalP"/>
    </source>
</evidence>
<keyword evidence="3" id="KW-0732">Signal</keyword>
<feature type="region of interest" description="Disordered" evidence="1">
    <location>
        <begin position="29"/>
        <end position="70"/>
    </location>
</feature>
<name>A0ABV7INZ7_9SPHN</name>
<gene>
    <name evidence="4" type="ORF">ACFOD9_09100</name>
</gene>
<dbReference type="EMBL" id="JBHRTQ010000007">
    <property type="protein sequence ID" value="MFC3174408.1"/>
    <property type="molecule type" value="Genomic_DNA"/>
</dbReference>
<evidence type="ECO:0000313" key="4">
    <source>
        <dbReference type="EMBL" id="MFC3174408.1"/>
    </source>
</evidence>
<reference evidence="5" key="1">
    <citation type="journal article" date="2019" name="Int. J. Syst. Evol. Microbiol.">
        <title>The Global Catalogue of Microorganisms (GCM) 10K type strain sequencing project: providing services to taxonomists for standard genome sequencing and annotation.</title>
        <authorList>
            <consortium name="The Broad Institute Genomics Platform"/>
            <consortium name="The Broad Institute Genome Sequencing Center for Infectious Disease"/>
            <person name="Wu L."/>
            <person name="Ma J."/>
        </authorList>
    </citation>
    <scope>NUCLEOTIDE SEQUENCE [LARGE SCALE GENOMIC DNA]</scope>
    <source>
        <strain evidence="5">KCTC 42984</strain>
    </source>
</reference>
<feature type="transmembrane region" description="Helical" evidence="2">
    <location>
        <begin position="135"/>
        <end position="154"/>
    </location>
</feature>
<organism evidence="4 5">
    <name type="scientific">Novosphingobium bradum</name>
    <dbReference type="NCBI Taxonomy" id="1737444"/>
    <lineage>
        <taxon>Bacteria</taxon>
        <taxon>Pseudomonadati</taxon>
        <taxon>Pseudomonadota</taxon>
        <taxon>Alphaproteobacteria</taxon>
        <taxon>Sphingomonadales</taxon>
        <taxon>Sphingomonadaceae</taxon>
        <taxon>Novosphingobium</taxon>
    </lineage>
</organism>
<feature type="signal peptide" evidence="3">
    <location>
        <begin position="1"/>
        <end position="26"/>
    </location>
</feature>
<sequence length="162" mass="18750">MNRFLKGGMGVLLAVASVMSAVPASAQYYGGRDSDRDGVPDRREWNRDRDRDGRPDQFDRRDDRRGDWRGHRDRDHRWRYYGGHYGYDGYRGAWRSGQRYPYWRDNSYVILDYGAYDLPPPRPGYRYYRDRNGDIVMAAVASGIIGLIIGGALADGGHHRGW</sequence>
<dbReference type="RefSeq" id="WP_379509765.1">
    <property type="nucleotide sequence ID" value="NZ_JBHRTQ010000007.1"/>
</dbReference>
<dbReference type="InterPro" id="IPR024572">
    <property type="entry name" value="RcnB"/>
</dbReference>
<evidence type="ECO:0000256" key="1">
    <source>
        <dbReference type="SAM" id="MobiDB-lite"/>
    </source>
</evidence>
<comment type="caution">
    <text evidence="4">The sequence shown here is derived from an EMBL/GenBank/DDBJ whole genome shotgun (WGS) entry which is preliminary data.</text>
</comment>
<keyword evidence="2" id="KW-1133">Transmembrane helix</keyword>
<dbReference type="Proteomes" id="UP001595604">
    <property type="component" value="Unassembled WGS sequence"/>
</dbReference>
<proteinExistence type="predicted"/>
<evidence type="ECO:0000313" key="5">
    <source>
        <dbReference type="Proteomes" id="UP001595604"/>
    </source>
</evidence>